<accession>A0A9N8V3Y3</accession>
<protein>
    <submittedName>
        <fullName evidence="1">8977_t:CDS:1</fullName>
    </submittedName>
</protein>
<organism evidence="1 2">
    <name type="scientific">Acaulospora morrowiae</name>
    <dbReference type="NCBI Taxonomy" id="94023"/>
    <lineage>
        <taxon>Eukaryota</taxon>
        <taxon>Fungi</taxon>
        <taxon>Fungi incertae sedis</taxon>
        <taxon>Mucoromycota</taxon>
        <taxon>Glomeromycotina</taxon>
        <taxon>Glomeromycetes</taxon>
        <taxon>Diversisporales</taxon>
        <taxon>Acaulosporaceae</taxon>
        <taxon>Acaulospora</taxon>
    </lineage>
</organism>
<proteinExistence type="predicted"/>
<evidence type="ECO:0000313" key="2">
    <source>
        <dbReference type="Proteomes" id="UP000789342"/>
    </source>
</evidence>
<dbReference type="AlphaFoldDB" id="A0A9N8V3Y3"/>
<dbReference type="EMBL" id="CAJVPV010000001">
    <property type="protein sequence ID" value="CAG8437255.1"/>
    <property type="molecule type" value="Genomic_DNA"/>
</dbReference>
<evidence type="ECO:0000313" key="1">
    <source>
        <dbReference type="EMBL" id="CAG8437255.1"/>
    </source>
</evidence>
<dbReference type="Proteomes" id="UP000789342">
    <property type="component" value="Unassembled WGS sequence"/>
</dbReference>
<gene>
    <name evidence="1" type="ORF">AMORRO_LOCUS1</name>
</gene>
<sequence>MLIKNSNYLSKQDLLPLYLYKDLNKSAMPNPVNACANDTSIKQTKANEKQVN</sequence>
<comment type="caution">
    <text evidence="1">The sequence shown here is derived from an EMBL/GenBank/DDBJ whole genome shotgun (WGS) entry which is preliminary data.</text>
</comment>
<keyword evidence="2" id="KW-1185">Reference proteome</keyword>
<name>A0A9N8V3Y3_9GLOM</name>
<reference evidence="1" key="1">
    <citation type="submission" date="2021-06" db="EMBL/GenBank/DDBJ databases">
        <authorList>
            <person name="Kallberg Y."/>
            <person name="Tangrot J."/>
            <person name="Rosling A."/>
        </authorList>
    </citation>
    <scope>NUCLEOTIDE SEQUENCE</scope>
    <source>
        <strain evidence="1">CL551</strain>
    </source>
</reference>